<dbReference type="AlphaFoldDB" id="A0A235BB74"/>
<evidence type="ECO:0000313" key="1">
    <source>
        <dbReference type="EMBL" id="OYD09526.1"/>
    </source>
</evidence>
<proteinExistence type="predicted"/>
<keyword evidence="2" id="KW-1185">Reference proteome</keyword>
<sequence>MDKNWFLISAGVSIDERGEIVIGNLRYEGCFLKGTGLELINDNDIETPQDRRARFCGASVWYKKPL</sequence>
<protein>
    <submittedName>
        <fullName evidence="1">Uncharacterized protein</fullName>
    </submittedName>
</protein>
<organism evidence="1 2">
    <name type="scientific">Paludifilum halophilum</name>
    <dbReference type="NCBI Taxonomy" id="1642702"/>
    <lineage>
        <taxon>Bacteria</taxon>
        <taxon>Bacillati</taxon>
        <taxon>Bacillota</taxon>
        <taxon>Bacilli</taxon>
        <taxon>Bacillales</taxon>
        <taxon>Thermoactinomycetaceae</taxon>
        <taxon>Paludifilum</taxon>
    </lineage>
</organism>
<gene>
    <name evidence="1" type="ORF">CHM34_00460</name>
</gene>
<name>A0A235BB74_9BACL</name>
<accession>A0A235BB74</accession>
<dbReference type="Proteomes" id="UP000215459">
    <property type="component" value="Unassembled WGS sequence"/>
</dbReference>
<reference evidence="1 2" key="1">
    <citation type="submission" date="2017-07" db="EMBL/GenBank/DDBJ databases">
        <title>The genome sequence of Paludifilum halophilum highlights mechanisms for microbial adaptation to high salt environemnts.</title>
        <authorList>
            <person name="Belbahri L."/>
        </authorList>
    </citation>
    <scope>NUCLEOTIDE SEQUENCE [LARGE SCALE GENOMIC DNA]</scope>
    <source>
        <strain evidence="1 2">DSM 102817</strain>
    </source>
</reference>
<comment type="caution">
    <text evidence="1">The sequence shown here is derived from an EMBL/GenBank/DDBJ whole genome shotgun (WGS) entry which is preliminary data.</text>
</comment>
<dbReference type="EMBL" id="NOWF01000001">
    <property type="protein sequence ID" value="OYD09526.1"/>
    <property type="molecule type" value="Genomic_DNA"/>
</dbReference>
<evidence type="ECO:0000313" key="2">
    <source>
        <dbReference type="Proteomes" id="UP000215459"/>
    </source>
</evidence>